<accession>A0ABT5BSJ2</accession>
<feature type="coiled-coil region" evidence="1">
    <location>
        <begin position="20"/>
        <end position="51"/>
    </location>
</feature>
<dbReference type="Proteomes" id="UP001217838">
    <property type="component" value="Unassembled WGS sequence"/>
</dbReference>
<name>A0ABT5BSJ2_9BACT</name>
<dbReference type="RefSeq" id="WP_272011540.1">
    <property type="nucleotide sequence ID" value="NZ_JAQNDN010000028.1"/>
</dbReference>
<evidence type="ECO:0000313" key="3">
    <source>
        <dbReference type="Proteomes" id="UP001217838"/>
    </source>
</evidence>
<proteinExistence type="predicted"/>
<evidence type="ECO:0000256" key="1">
    <source>
        <dbReference type="SAM" id="Coils"/>
    </source>
</evidence>
<reference evidence="2 3" key="1">
    <citation type="submission" date="2022-11" db="EMBL/GenBank/DDBJ databases">
        <title>Minimal conservation of predation-associated metabolite biosynthetic gene clusters underscores biosynthetic potential of Myxococcota including descriptions for ten novel species: Archangium lansinium sp. nov., Myxococcus landrumus sp. nov., Nannocystis bai.</title>
        <authorList>
            <person name="Ahearne A."/>
            <person name="Stevens C."/>
            <person name="Dowd S."/>
        </authorList>
    </citation>
    <scope>NUCLEOTIDE SEQUENCE [LARGE SCALE GENOMIC DNA]</scope>
    <source>
        <strain evidence="2 3">NCELM</strain>
    </source>
</reference>
<dbReference type="Pfam" id="PF19702">
    <property type="entry name" value="DUF6200"/>
    <property type="match status" value="1"/>
</dbReference>
<evidence type="ECO:0000313" key="2">
    <source>
        <dbReference type="EMBL" id="MDC0675891.1"/>
    </source>
</evidence>
<comment type="caution">
    <text evidence="2">The sequence shown here is derived from an EMBL/GenBank/DDBJ whole genome shotgun (WGS) entry which is preliminary data.</text>
</comment>
<keyword evidence="1" id="KW-0175">Coiled coil</keyword>
<dbReference type="InterPro" id="IPR045680">
    <property type="entry name" value="DUF6200"/>
</dbReference>
<gene>
    <name evidence="2" type="ORF">POL58_49635</name>
</gene>
<dbReference type="EMBL" id="JAQNDN010000028">
    <property type="protein sequence ID" value="MDC0675891.1"/>
    <property type="molecule type" value="Genomic_DNA"/>
</dbReference>
<keyword evidence="3" id="KW-1185">Reference proteome</keyword>
<organism evidence="2 3">
    <name type="scientific">Nannocystis radixulma</name>
    <dbReference type="NCBI Taxonomy" id="2995305"/>
    <lineage>
        <taxon>Bacteria</taxon>
        <taxon>Pseudomonadati</taxon>
        <taxon>Myxococcota</taxon>
        <taxon>Polyangia</taxon>
        <taxon>Nannocystales</taxon>
        <taxon>Nannocystaceae</taxon>
        <taxon>Nannocystis</taxon>
    </lineage>
</organism>
<sequence>MSKEPGPVFLDVGKIKKRALKELEHGRGRLMDEIERTMREATAELGAADEAVELVPVVIVFGSKRKRKKRKAGLLGGA</sequence>
<protein>
    <submittedName>
        <fullName evidence="2">Uncharacterized protein</fullName>
    </submittedName>
</protein>